<feature type="domain" description="C-type lectin" evidence="2">
    <location>
        <begin position="329"/>
        <end position="428"/>
    </location>
</feature>
<accession>A0AAW0MV10</accession>
<dbReference type="SUPFAM" id="SSF56436">
    <property type="entry name" value="C-type lectin-like"/>
    <property type="match status" value="4"/>
</dbReference>
<dbReference type="PROSITE" id="PS50041">
    <property type="entry name" value="C_TYPE_LECTIN_2"/>
    <property type="match status" value="3"/>
</dbReference>
<keyword evidence="4" id="KW-1185">Reference proteome</keyword>
<feature type="region of interest" description="Disordered" evidence="1">
    <location>
        <begin position="103"/>
        <end position="122"/>
    </location>
</feature>
<dbReference type="InterPro" id="IPR016186">
    <property type="entry name" value="C-type_lectin-like/link_sf"/>
</dbReference>
<evidence type="ECO:0000313" key="3">
    <source>
        <dbReference type="EMBL" id="KAK7883871.1"/>
    </source>
</evidence>
<reference evidence="4" key="1">
    <citation type="submission" date="2024-04" db="EMBL/GenBank/DDBJ databases">
        <title>Salinicola lusitanus LLJ914,a marine bacterium isolated from the Okinawa Trough.</title>
        <authorList>
            <person name="Li J."/>
        </authorList>
    </citation>
    <scope>NUCLEOTIDE SEQUENCE [LARGE SCALE GENOMIC DNA]</scope>
</reference>
<proteinExistence type="predicted"/>
<dbReference type="InterPro" id="IPR001304">
    <property type="entry name" value="C-type_lectin-like"/>
</dbReference>
<dbReference type="AlphaFoldDB" id="A0AAW0MV10"/>
<feature type="domain" description="C-type lectin" evidence="2">
    <location>
        <begin position="205"/>
        <end position="314"/>
    </location>
</feature>
<feature type="compositionally biased region" description="Polar residues" evidence="1">
    <location>
        <begin position="103"/>
        <end position="115"/>
    </location>
</feature>
<feature type="domain" description="C-type lectin" evidence="2">
    <location>
        <begin position="137"/>
        <end position="190"/>
    </location>
</feature>
<organism evidence="3 4">
    <name type="scientific">Mugilogobius chulae</name>
    <name type="common">yellowstripe goby</name>
    <dbReference type="NCBI Taxonomy" id="88201"/>
    <lineage>
        <taxon>Eukaryota</taxon>
        <taxon>Metazoa</taxon>
        <taxon>Chordata</taxon>
        <taxon>Craniata</taxon>
        <taxon>Vertebrata</taxon>
        <taxon>Euteleostomi</taxon>
        <taxon>Actinopterygii</taxon>
        <taxon>Neopterygii</taxon>
        <taxon>Teleostei</taxon>
        <taxon>Neoteleostei</taxon>
        <taxon>Acanthomorphata</taxon>
        <taxon>Gobiaria</taxon>
        <taxon>Gobiiformes</taxon>
        <taxon>Gobioidei</taxon>
        <taxon>Gobiidae</taxon>
        <taxon>Gobionellinae</taxon>
        <taxon>Mugilogobius</taxon>
    </lineage>
</organism>
<dbReference type="Pfam" id="PF00059">
    <property type="entry name" value="Lectin_C"/>
    <property type="match status" value="2"/>
</dbReference>
<dbReference type="CDD" id="cd00037">
    <property type="entry name" value="CLECT"/>
    <property type="match status" value="1"/>
</dbReference>
<dbReference type="Gene3D" id="3.10.100.10">
    <property type="entry name" value="Mannose-Binding Protein A, subunit A"/>
    <property type="match status" value="4"/>
</dbReference>
<dbReference type="PANTHER" id="PTHR45784">
    <property type="entry name" value="C-TYPE LECTIN DOMAIN FAMILY 20 MEMBER A-RELATED"/>
    <property type="match status" value="1"/>
</dbReference>
<dbReference type="SMART" id="SM00034">
    <property type="entry name" value="CLECT"/>
    <property type="match status" value="3"/>
</dbReference>
<evidence type="ECO:0000313" key="4">
    <source>
        <dbReference type="Proteomes" id="UP001460270"/>
    </source>
</evidence>
<protein>
    <recommendedName>
        <fullName evidence="2">C-type lectin domain-containing protein</fullName>
    </recommendedName>
</protein>
<gene>
    <name evidence="3" type="ORF">WMY93_026994</name>
</gene>
<dbReference type="EMBL" id="JBBPFD010000020">
    <property type="protein sequence ID" value="KAK7883871.1"/>
    <property type="molecule type" value="Genomic_DNA"/>
</dbReference>
<dbReference type="PANTHER" id="PTHR45784:SF3">
    <property type="entry name" value="C-TYPE LECTIN DOMAIN FAMILY 4 MEMBER K-LIKE-RELATED"/>
    <property type="match status" value="1"/>
</dbReference>
<comment type="caution">
    <text evidence="3">The sequence shown here is derived from an EMBL/GenBank/DDBJ whole genome shotgun (WGS) entry which is preliminary data.</text>
</comment>
<name>A0AAW0MV10_9GOBI</name>
<evidence type="ECO:0000256" key="1">
    <source>
        <dbReference type="SAM" id="MobiDB-lite"/>
    </source>
</evidence>
<dbReference type="InterPro" id="IPR016187">
    <property type="entry name" value="CTDL_fold"/>
</dbReference>
<dbReference type="Proteomes" id="UP001460270">
    <property type="component" value="Unassembled WGS sequence"/>
</dbReference>
<sequence>MTWSAAQQYCRLHYHDLATFTSMEDIQRVNRPSSYAYAWIGLIDDPPSWYRVMGNLSSPGYGLPLEPPALEVFKVLVNREPDFYIANNLLELLIPYRSSSSQITEMPDSDPSTARSGAPPAKHSQRDLVNLIGGHWVWIGLSRQPYRWSDNRISNFKNWIGGEPDNKLGIEHCVVEYSDPEHLWLDAACEGFRVVLGFHTVYYEYHFISTGLTWSAAQQYCRLHYDDLATFTSMDDIQRVSRPSNYIYAWIGLVDDTASWKGVMGNLSNSWVWSATGTTGGYQGPWATEEPDFYSANNACVMMRNGLWTDDNCNTGSYCFVCFTGSLKPGSKEYILVESLSSWSEALSFCREHYVDLAIIEDESDFNTVANLVTTNWVWIGLSRQPYRWSDNRISNFKIWIAENRTTNKALNTVSLNILIQNIFGWMDHVET</sequence>
<evidence type="ECO:0000259" key="2">
    <source>
        <dbReference type="PROSITE" id="PS50041"/>
    </source>
</evidence>